<dbReference type="PANTHER" id="PTHR30576">
    <property type="entry name" value="COLANIC BIOSYNTHESIS UDP-GLUCOSE LIPID CARRIER TRANSFERASE"/>
    <property type="match status" value="1"/>
</dbReference>
<protein>
    <submittedName>
        <fullName evidence="9">Putative colanic acid biosysnthesis UDP-glucose lipid carrier transferase</fullName>
    </submittedName>
</protein>
<dbReference type="InterPro" id="IPR003362">
    <property type="entry name" value="Bact_transf"/>
</dbReference>
<evidence type="ECO:0000256" key="6">
    <source>
        <dbReference type="ARBA" id="ARBA00023136"/>
    </source>
</evidence>
<dbReference type="Proteomes" id="UP000185924">
    <property type="component" value="Unassembled WGS sequence"/>
</dbReference>
<dbReference type="InterPro" id="IPR017473">
    <property type="entry name" value="Undecaprenyl-P_gluc_Ptfrase"/>
</dbReference>
<keyword evidence="6 7" id="KW-0472">Membrane</keyword>
<keyword evidence="3 9" id="KW-0808">Transferase</keyword>
<evidence type="ECO:0000256" key="5">
    <source>
        <dbReference type="ARBA" id="ARBA00022989"/>
    </source>
</evidence>
<evidence type="ECO:0000256" key="1">
    <source>
        <dbReference type="ARBA" id="ARBA00004141"/>
    </source>
</evidence>
<dbReference type="PANTHER" id="PTHR30576:SF0">
    <property type="entry name" value="UNDECAPRENYL-PHOSPHATE N-ACETYLGALACTOSAMINYL 1-PHOSPHATE TRANSFERASE-RELATED"/>
    <property type="match status" value="1"/>
</dbReference>
<feature type="transmembrane region" description="Helical" evidence="7">
    <location>
        <begin position="44"/>
        <end position="68"/>
    </location>
</feature>
<keyword evidence="10" id="KW-1185">Reference proteome</keyword>
<dbReference type="NCBIfam" id="TIGR03025">
    <property type="entry name" value="EPS_sugtrans"/>
    <property type="match status" value="1"/>
</dbReference>
<gene>
    <name evidence="9" type="ORF">SAMN05421545_3571</name>
</gene>
<feature type="transmembrane region" description="Helical" evidence="7">
    <location>
        <begin position="274"/>
        <end position="296"/>
    </location>
</feature>
<feature type="transmembrane region" description="Helical" evidence="7">
    <location>
        <begin position="12"/>
        <end position="32"/>
    </location>
</feature>
<dbReference type="Pfam" id="PF02397">
    <property type="entry name" value="Bac_transf"/>
    <property type="match status" value="1"/>
</dbReference>
<dbReference type="OrthoDB" id="9808602at2"/>
<feature type="domain" description="Bacterial sugar transferase" evidence="8">
    <location>
        <begin position="269"/>
        <end position="453"/>
    </location>
</feature>
<dbReference type="STRING" id="1077936.SAMN05421545_3571"/>
<dbReference type="GO" id="GO:0016780">
    <property type="term" value="F:phosphotransferase activity, for other substituted phosphate groups"/>
    <property type="evidence" value="ECO:0007669"/>
    <property type="project" value="TreeGrafter"/>
</dbReference>
<dbReference type="GO" id="GO:0016020">
    <property type="term" value="C:membrane"/>
    <property type="evidence" value="ECO:0007669"/>
    <property type="project" value="UniProtKB-SubCell"/>
</dbReference>
<feature type="transmembrane region" description="Helical" evidence="7">
    <location>
        <begin position="110"/>
        <end position="133"/>
    </location>
</feature>
<dbReference type="Pfam" id="PF13727">
    <property type="entry name" value="CoA_binding_3"/>
    <property type="match status" value="1"/>
</dbReference>
<comment type="similarity">
    <text evidence="2">Belongs to the bacterial sugar transferase family.</text>
</comment>
<dbReference type="RefSeq" id="WP_076423088.1">
    <property type="nucleotide sequence ID" value="NZ_FTNM01000006.1"/>
</dbReference>
<feature type="transmembrane region" description="Helical" evidence="7">
    <location>
        <begin position="80"/>
        <end position="98"/>
    </location>
</feature>
<dbReference type="InterPro" id="IPR017475">
    <property type="entry name" value="EPS_sugar_tfrase"/>
</dbReference>
<name>A0A1N7AU15_9BACT</name>
<proteinExistence type="inferred from homology"/>
<dbReference type="EMBL" id="FTNM01000006">
    <property type="protein sequence ID" value="SIR42478.1"/>
    <property type="molecule type" value="Genomic_DNA"/>
</dbReference>
<evidence type="ECO:0000256" key="3">
    <source>
        <dbReference type="ARBA" id="ARBA00022679"/>
    </source>
</evidence>
<reference evidence="10" key="1">
    <citation type="submission" date="2017-01" db="EMBL/GenBank/DDBJ databases">
        <authorList>
            <person name="Varghese N."/>
            <person name="Submissions S."/>
        </authorList>
    </citation>
    <scope>NUCLEOTIDE SEQUENCE [LARGE SCALE GENOMIC DNA]</scope>
    <source>
        <strain evidence="10">DM9</strain>
    </source>
</reference>
<keyword evidence="4 7" id="KW-0812">Transmembrane</keyword>
<dbReference type="NCBIfam" id="TIGR03023">
    <property type="entry name" value="WcaJ_sugtrans"/>
    <property type="match status" value="1"/>
</dbReference>
<evidence type="ECO:0000256" key="7">
    <source>
        <dbReference type="SAM" id="Phobius"/>
    </source>
</evidence>
<dbReference type="AlphaFoldDB" id="A0A1N7AU15"/>
<evidence type="ECO:0000256" key="4">
    <source>
        <dbReference type="ARBA" id="ARBA00022692"/>
    </source>
</evidence>
<evidence type="ECO:0000313" key="10">
    <source>
        <dbReference type="Proteomes" id="UP000185924"/>
    </source>
</evidence>
<keyword evidence="5 7" id="KW-1133">Transmembrane helix</keyword>
<organism evidence="9 10">
    <name type="scientific">Pontibacter lucknowensis</name>
    <dbReference type="NCBI Taxonomy" id="1077936"/>
    <lineage>
        <taxon>Bacteria</taxon>
        <taxon>Pseudomonadati</taxon>
        <taxon>Bacteroidota</taxon>
        <taxon>Cytophagia</taxon>
        <taxon>Cytophagales</taxon>
        <taxon>Hymenobacteraceae</taxon>
        <taxon>Pontibacter</taxon>
    </lineage>
</organism>
<sequence>MPGLYSRYIKPIHALGDAVAIAISAASAYWLTEGTLAGFFTRPYVNFLVYGLSAWFICTSLLGTYRFYRVTRILEILANVLKVTLLYLILIEAFLNMLDAEVYSRSFLLYHYLLLAGLVILWRIIVITSLRVYRRKGYNYRRVIIIGYSAPGKELRRFFKNRPEHGYRFLGFFDDKHTQEPGVIGKIDEIEEFVLQNDVDEIYCSPFELQKHQIVRLLNFVDNNLIRLKFLPEPGGLPYQKLQVDFYDMLPVLIFRSIPLDDSINKFLKRTFDIVFSSLVILFILSWLLPILAILIRLDSKGPIFFKQERSGLDNQKFKCWKLRTMYVNNEANSKQAQRGDSRITPIGAILRKTSLDELPQFFNVLMGQMSIVGPRPHMLSHTMYYSTLVDKFMVRHFIKPGITGLSQVRGFRGDTSEIHQMRGRVKLDIFYLENWSFFLDLKIVFYTVYNMLRGEDNAF</sequence>
<dbReference type="Gene3D" id="3.40.50.720">
    <property type="entry name" value="NAD(P)-binding Rossmann-like Domain"/>
    <property type="match status" value="1"/>
</dbReference>
<evidence type="ECO:0000256" key="2">
    <source>
        <dbReference type="ARBA" id="ARBA00006464"/>
    </source>
</evidence>
<accession>A0A1N7AU15</accession>
<comment type="subcellular location">
    <subcellularLocation>
        <location evidence="1">Membrane</location>
        <topology evidence="1">Multi-pass membrane protein</topology>
    </subcellularLocation>
</comment>
<evidence type="ECO:0000259" key="8">
    <source>
        <dbReference type="Pfam" id="PF02397"/>
    </source>
</evidence>
<evidence type="ECO:0000313" key="9">
    <source>
        <dbReference type="EMBL" id="SIR42478.1"/>
    </source>
</evidence>